<dbReference type="Proteomes" id="UP001445076">
    <property type="component" value="Unassembled WGS sequence"/>
</dbReference>
<dbReference type="AlphaFoldDB" id="A0AAW0X3Q6"/>
<dbReference type="PANTHER" id="PTHR31854:SF2">
    <property type="entry name" value="TUBULIN POLYGLUTAMYLASE COMPLEX SUBUNIT 2"/>
    <property type="match status" value="1"/>
</dbReference>
<evidence type="ECO:0000313" key="2">
    <source>
        <dbReference type="Proteomes" id="UP001445076"/>
    </source>
</evidence>
<reference evidence="1 2" key="1">
    <citation type="journal article" date="2024" name="BMC Genomics">
        <title>Genome assembly of redclaw crayfish (Cherax quadricarinatus) provides insights into its immune adaptation and hypoxia tolerance.</title>
        <authorList>
            <person name="Liu Z."/>
            <person name="Zheng J."/>
            <person name="Li H."/>
            <person name="Fang K."/>
            <person name="Wang S."/>
            <person name="He J."/>
            <person name="Zhou D."/>
            <person name="Weng S."/>
            <person name="Chi M."/>
            <person name="Gu Z."/>
            <person name="He J."/>
            <person name="Li F."/>
            <person name="Wang M."/>
        </authorList>
    </citation>
    <scope>NUCLEOTIDE SEQUENCE [LARGE SCALE GENOMIC DNA]</scope>
    <source>
        <strain evidence="1">ZL_2023a</strain>
    </source>
</reference>
<feature type="non-terminal residue" evidence="1">
    <location>
        <position position="1"/>
    </location>
</feature>
<proteinExistence type="predicted"/>
<comment type="caution">
    <text evidence="1">The sequence shown here is derived from an EMBL/GenBank/DDBJ whole genome shotgun (WGS) entry which is preliminary data.</text>
</comment>
<name>A0AAW0X3Q6_CHEQU</name>
<sequence length="106" mass="12175">PEGSYWFIDLSLRPHLLALDTHTYWRLLLAHLGMPQWQALVAGLGLTPWARQWYEVVAGYLLDGPRPPRVSQAQELVNKLDWSVFKNKKTHKVKTVKDSPKDAAKD</sequence>
<dbReference type="InterPro" id="IPR039231">
    <property type="entry name" value="TPGS2"/>
</dbReference>
<dbReference type="PANTHER" id="PTHR31854">
    <property type="entry name" value="TUBULIN POLYGLUTAMYLASE COMPLEX SUBUNIT 2"/>
    <property type="match status" value="1"/>
</dbReference>
<gene>
    <name evidence="1" type="ORF">OTU49_004236</name>
</gene>
<feature type="non-terminal residue" evidence="1">
    <location>
        <position position="106"/>
    </location>
</feature>
<accession>A0AAW0X3Q6</accession>
<organism evidence="1 2">
    <name type="scientific">Cherax quadricarinatus</name>
    <name type="common">Australian red claw crayfish</name>
    <dbReference type="NCBI Taxonomy" id="27406"/>
    <lineage>
        <taxon>Eukaryota</taxon>
        <taxon>Metazoa</taxon>
        <taxon>Ecdysozoa</taxon>
        <taxon>Arthropoda</taxon>
        <taxon>Crustacea</taxon>
        <taxon>Multicrustacea</taxon>
        <taxon>Malacostraca</taxon>
        <taxon>Eumalacostraca</taxon>
        <taxon>Eucarida</taxon>
        <taxon>Decapoda</taxon>
        <taxon>Pleocyemata</taxon>
        <taxon>Astacidea</taxon>
        <taxon>Parastacoidea</taxon>
        <taxon>Parastacidae</taxon>
        <taxon>Cherax</taxon>
    </lineage>
</organism>
<evidence type="ECO:0000313" key="1">
    <source>
        <dbReference type="EMBL" id="KAK8737780.1"/>
    </source>
</evidence>
<keyword evidence="2" id="KW-1185">Reference proteome</keyword>
<protein>
    <submittedName>
        <fullName evidence="1">Uncharacterized protein</fullName>
    </submittedName>
</protein>
<dbReference type="EMBL" id="JARKIK010000041">
    <property type="protein sequence ID" value="KAK8737780.1"/>
    <property type="molecule type" value="Genomic_DNA"/>
</dbReference>